<evidence type="ECO:0000259" key="3">
    <source>
        <dbReference type="Pfam" id="PF02397"/>
    </source>
</evidence>
<dbReference type="PANTHER" id="PTHR30576:SF10">
    <property type="entry name" value="SLL5057 PROTEIN"/>
    <property type="match status" value="1"/>
</dbReference>
<dbReference type="RefSeq" id="WP_379081971.1">
    <property type="nucleotide sequence ID" value="NZ_JBHTKI010000008.1"/>
</dbReference>
<proteinExistence type="inferred from homology"/>
<evidence type="ECO:0000313" key="4">
    <source>
        <dbReference type="EMBL" id="MFD1031300.1"/>
    </source>
</evidence>
<organism evidence="4 5">
    <name type="scientific">Metaplanococcus flavidus</name>
    <dbReference type="NCBI Taxonomy" id="569883"/>
    <lineage>
        <taxon>Bacteria</taxon>
        <taxon>Bacillati</taxon>
        <taxon>Bacillota</taxon>
        <taxon>Bacilli</taxon>
        <taxon>Bacillales</taxon>
        <taxon>Caryophanaceae</taxon>
        <taxon>Metaplanococcus</taxon>
    </lineage>
</organism>
<protein>
    <submittedName>
        <fullName evidence="4">Sugar transferase</fullName>
    </submittedName>
</protein>
<dbReference type="PANTHER" id="PTHR30576">
    <property type="entry name" value="COLANIC BIOSYNTHESIS UDP-GLUCOSE LIPID CARRIER TRANSFERASE"/>
    <property type="match status" value="1"/>
</dbReference>
<dbReference type="InterPro" id="IPR003362">
    <property type="entry name" value="Bact_transf"/>
</dbReference>
<evidence type="ECO:0000256" key="1">
    <source>
        <dbReference type="ARBA" id="ARBA00006464"/>
    </source>
</evidence>
<evidence type="ECO:0000256" key="2">
    <source>
        <dbReference type="SAM" id="Phobius"/>
    </source>
</evidence>
<keyword evidence="2" id="KW-0812">Transmembrane</keyword>
<evidence type="ECO:0000313" key="5">
    <source>
        <dbReference type="Proteomes" id="UP001597109"/>
    </source>
</evidence>
<feature type="transmembrane region" description="Helical" evidence="2">
    <location>
        <begin position="34"/>
        <end position="55"/>
    </location>
</feature>
<reference evidence="5" key="1">
    <citation type="journal article" date="2019" name="Int. J. Syst. Evol. Microbiol.">
        <title>The Global Catalogue of Microorganisms (GCM) 10K type strain sequencing project: providing services to taxonomists for standard genome sequencing and annotation.</title>
        <authorList>
            <consortium name="The Broad Institute Genomics Platform"/>
            <consortium name="The Broad Institute Genome Sequencing Center for Infectious Disease"/>
            <person name="Wu L."/>
            <person name="Ma J."/>
        </authorList>
    </citation>
    <scope>NUCLEOTIDE SEQUENCE [LARGE SCALE GENOMIC DNA]</scope>
    <source>
        <strain evidence="5">CCUG 56756</strain>
    </source>
</reference>
<name>A0ABW3LAD7_9BACL</name>
<keyword evidence="2" id="KW-0472">Membrane</keyword>
<comment type="similarity">
    <text evidence="1">Belongs to the bacterial sugar transferase family.</text>
</comment>
<comment type="caution">
    <text evidence="4">The sequence shown here is derived from an EMBL/GenBank/DDBJ whole genome shotgun (WGS) entry which is preliminary data.</text>
</comment>
<dbReference type="Proteomes" id="UP001597109">
    <property type="component" value="Unassembled WGS sequence"/>
</dbReference>
<dbReference type="GO" id="GO:0016740">
    <property type="term" value="F:transferase activity"/>
    <property type="evidence" value="ECO:0007669"/>
    <property type="project" value="UniProtKB-KW"/>
</dbReference>
<feature type="domain" description="Bacterial sugar transferase" evidence="3">
    <location>
        <begin position="29"/>
        <end position="217"/>
    </location>
</feature>
<sequence>MSEDLTMGMPEVSEVVEKKKSVSFYPHIKRFMDLFISIIGIAVLSPMLALVMLMIKLEDPHGAIFFKQQRVGKDGKLFNMYKFRSMVSNAEALKASLIDKNEASGPVFKIRFDPRVTRVGSFIRRTSIDELPQLINVLKGEMTLVGPRPALPDEVEKYTDFELQRLAVTPGLTCYWQVSGRSSIGFDEWVKMDLQYIEERNTIVDLKLIFKTVFVLFGSKDAC</sequence>
<accession>A0ABW3LAD7</accession>
<gene>
    <name evidence="4" type="ORF">ACFQ1X_07610</name>
</gene>
<dbReference type="Pfam" id="PF02397">
    <property type="entry name" value="Bac_transf"/>
    <property type="match status" value="1"/>
</dbReference>
<keyword evidence="4" id="KW-0808">Transferase</keyword>
<dbReference type="EMBL" id="JBHTKI010000008">
    <property type="protein sequence ID" value="MFD1031300.1"/>
    <property type="molecule type" value="Genomic_DNA"/>
</dbReference>
<keyword evidence="2" id="KW-1133">Transmembrane helix</keyword>
<keyword evidence="5" id="KW-1185">Reference proteome</keyword>